<dbReference type="GO" id="GO:0005576">
    <property type="term" value="C:extracellular region"/>
    <property type="evidence" value="ECO:0007669"/>
    <property type="project" value="UniProtKB-SubCell"/>
</dbReference>
<dbReference type="SUPFAM" id="SSF88713">
    <property type="entry name" value="Glycoside hydrolase/deacetylase"/>
    <property type="match status" value="1"/>
</dbReference>
<dbReference type="PANTHER" id="PTHR34216:SF3">
    <property type="entry name" value="POLY-BETA-1,6-N-ACETYL-D-GLUCOSAMINE N-DEACETYLASE"/>
    <property type="match status" value="1"/>
</dbReference>
<dbReference type="PROSITE" id="PS51677">
    <property type="entry name" value="NODB"/>
    <property type="match status" value="1"/>
</dbReference>
<evidence type="ECO:0000256" key="1">
    <source>
        <dbReference type="ARBA" id="ARBA00004613"/>
    </source>
</evidence>
<name>K2G8E5_9BACT</name>
<reference evidence="4" key="1">
    <citation type="journal article" date="2012" name="Science">
        <title>Fermentation, hydrogen, and sulfur metabolism in multiple uncultivated bacterial phyla.</title>
        <authorList>
            <person name="Wrighton K.C."/>
            <person name="Thomas B.C."/>
            <person name="Sharon I."/>
            <person name="Miller C.S."/>
            <person name="Castelle C.J."/>
            <person name="VerBerkmoes N.C."/>
            <person name="Wilkins M.J."/>
            <person name="Hettich R.L."/>
            <person name="Lipton M.S."/>
            <person name="Williams K.H."/>
            <person name="Long P.E."/>
            <person name="Banfield J.F."/>
        </authorList>
    </citation>
    <scope>NUCLEOTIDE SEQUENCE [LARGE SCALE GENOMIC DNA]</scope>
</reference>
<dbReference type="Pfam" id="PF17957">
    <property type="entry name" value="Big_7"/>
    <property type="match status" value="2"/>
</dbReference>
<dbReference type="Gene3D" id="2.60.120.260">
    <property type="entry name" value="Galactose-binding domain-like"/>
    <property type="match status" value="2"/>
</dbReference>
<dbReference type="CDD" id="cd10918">
    <property type="entry name" value="CE4_NodB_like_5s_6s"/>
    <property type="match status" value="1"/>
</dbReference>
<dbReference type="InterPro" id="IPR013783">
    <property type="entry name" value="Ig-like_fold"/>
</dbReference>
<accession>K2G8E5</accession>
<dbReference type="InterPro" id="IPR008979">
    <property type="entry name" value="Galactose-bd-like_sf"/>
</dbReference>
<dbReference type="GO" id="GO:0005975">
    <property type="term" value="P:carbohydrate metabolic process"/>
    <property type="evidence" value="ECO:0007669"/>
    <property type="project" value="InterPro"/>
</dbReference>
<evidence type="ECO:0000313" key="4">
    <source>
        <dbReference type="EMBL" id="EKE26399.1"/>
    </source>
</evidence>
<protein>
    <recommendedName>
        <fullName evidence="3">NodB homology domain-containing protein</fullName>
    </recommendedName>
</protein>
<dbReference type="Gene3D" id="2.60.40.10">
    <property type="entry name" value="Immunoglobulins"/>
    <property type="match status" value="2"/>
</dbReference>
<dbReference type="InterPro" id="IPR051398">
    <property type="entry name" value="Polysacch_Deacetylase"/>
</dbReference>
<evidence type="ECO:0000259" key="3">
    <source>
        <dbReference type="PROSITE" id="PS51677"/>
    </source>
</evidence>
<dbReference type="Gene3D" id="3.20.20.370">
    <property type="entry name" value="Glycoside hydrolase/deacetylase"/>
    <property type="match status" value="2"/>
</dbReference>
<feature type="domain" description="NodB homology" evidence="3">
    <location>
        <begin position="554"/>
        <end position="920"/>
    </location>
</feature>
<comment type="caution">
    <text evidence="4">The sequence shown here is derived from an EMBL/GenBank/DDBJ whole genome shotgun (WGS) entry which is preliminary data.</text>
</comment>
<organism evidence="4">
    <name type="scientific">uncultured bacterium</name>
    <name type="common">gcode 4</name>
    <dbReference type="NCBI Taxonomy" id="1234023"/>
    <lineage>
        <taxon>Bacteria</taxon>
        <taxon>environmental samples</taxon>
    </lineage>
</organism>
<dbReference type="AlphaFoldDB" id="K2G8E5"/>
<gene>
    <name evidence="4" type="ORF">ACD_4C00304G0007</name>
</gene>
<dbReference type="SUPFAM" id="SSF49785">
    <property type="entry name" value="Galactose-binding domain-like"/>
    <property type="match status" value="1"/>
</dbReference>
<dbReference type="PANTHER" id="PTHR34216">
    <property type="match status" value="1"/>
</dbReference>
<sequence length="920" mass="104054">MSNNDMFFLKKIFVAILFFTIYSNSLANAEIWPNIISNFSVENASSDPAIPIDWLNKKEWTNDALFKYPINWQDWNRALQAEIKSYSNGDAKWYFKPVTVTPRSSYIFSDYYQSNVQTTVTIEYTSVNWIISTINLWTLPPSRGWTKFSKTFTVPANASKMTVFHRINKIWFLKTDNFSLSLASFWQNDTTPPLVAISSPLKNSVLSGAIQLSAIANDNKAVSSVNFFIDDVSFGSGLLWSWSNSYSLLIDTSAISNGLHVIRAEATDTSNNSSASANVNVNVDNSPPDIIPPIVSIASPLSWSILTWATTLNIETTDIWGIAFVHYSVSNGTDDIVWQLTKAPYIIQISPGALKNGSHVITVYAQDLAGNIGNASPITYFTDYTPDTNQNFILNPSFETWSWGLPDHWFHGIWWNNSGSFVYPVTWIDWGSAAEVTLNSYVDWDAKWYFEDVEVLSGATYVYSDKYKSTTWSIITARYTYNDWSGTMAYVDLVSLPASENWTTSTQIFTIPANVNKVTVFHLINSMGTLSIDDTSLKLYSTGSINDPNVFNNWMVSLTFDDGWSSHYDNALPILENANIKGGFYIITNEMKNSVNENRILNPSLEIQTSWNLPTNWNKSQTGDNDAVFSYPVQWVSWGNAIKVEITSYTNWEAAWKSSNNTVASNEPYNFSDQYISDVPTKVTLVYTMNNDSTQTIDLGVVPASATWSLASFTFTPPTNVESLTVYHSLISSGSLITDDYHLDLAQDYMNTAQVKEIYNAGHEIWPHSRTHPFLTTISNEEVINEISWSRQDLLDLGIIPSDTFVYPYWEYNSSVVQIAKDAGYIGARSVNEGYNTKVSDKYGLQIQQVNSLTTPQQWELWTQSAMENKKWLILMFHQIDYQNDEYWAKTEDLKSYVDYLVTNNIPVVTLKQGIELMSQ</sequence>
<dbReference type="InterPro" id="IPR011330">
    <property type="entry name" value="Glyco_hydro/deAcase_b/a-brl"/>
</dbReference>
<proteinExistence type="predicted"/>
<evidence type="ECO:0000256" key="2">
    <source>
        <dbReference type="ARBA" id="ARBA00022729"/>
    </source>
</evidence>
<dbReference type="GO" id="GO:0016810">
    <property type="term" value="F:hydrolase activity, acting on carbon-nitrogen (but not peptide) bonds"/>
    <property type="evidence" value="ECO:0007669"/>
    <property type="project" value="InterPro"/>
</dbReference>
<comment type="subcellular location">
    <subcellularLocation>
        <location evidence="1">Secreted</location>
    </subcellularLocation>
</comment>
<keyword evidence="2" id="KW-0732">Signal</keyword>
<dbReference type="InterPro" id="IPR002509">
    <property type="entry name" value="NODB_dom"/>
</dbReference>
<dbReference type="EMBL" id="AMFJ01000820">
    <property type="protein sequence ID" value="EKE26399.1"/>
    <property type="molecule type" value="Genomic_DNA"/>
</dbReference>
<dbReference type="Pfam" id="PF01522">
    <property type="entry name" value="Polysacc_deac_1"/>
    <property type="match status" value="2"/>
</dbReference>